<dbReference type="Proteomes" id="UP001501671">
    <property type="component" value="Unassembled WGS sequence"/>
</dbReference>
<dbReference type="PANTHER" id="PTHR45436">
    <property type="entry name" value="SENSOR HISTIDINE KINASE YKOH"/>
    <property type="match status" value="1"/>
</dbReference>
<dbReference type="EMBL" id="BAABFO010000014">
    <property type="protein sequence ID" value="GAA4336053.1"/>
    <property type="molecule type" value="Genomic_DNA"/>
</dbReference>
<feature type="domain" description="HAMP" evidence="13">
    <location>
        <begin position="108"/>
        <end position="161"/>
    </location>
</feature>
<dbReference type="InterPro" id="IPR003594">
    <property type="entry name" value="HATPase_dom"/>
</dbReference>
<feature type="domain" description="Histidine kinase" evidence="12">
    <location>
        <begin position="169"/>
        <end position="383"/>
    </location>
</feature>
<name>A0ABP8H907_9BURK</name>
<dbReference type="Pfam" id="PF00512">
    <property type="entry name" value="HisKA"/>
    <property type="match status" value="1"/>
</dbReference>
<proteinExistence type="predicted"/>
<dbReference type="Pfam" id="PF02518">
    <property type="entry name" value="HATPase_c"/>
    <property type="match status" value="1"/>
</dbReference>
<keyword evidence="8 11" id="KW-1133">Transmembrane helix</keyword>
<evidence type="ECO:0000256" key="9">
    <source>
        <dbReference type="ARBA" id="ARBA00023012"/>
    </source>
</evidence>
<dbReference type="CDD" id="cd00082">
    <property type="entry name" value="HisKA"/>
    <property type="match status" value="1"/>
</dbReference>
<dbReference type="Gene3D" id="6.10.340.10">
    <property type="match status" value="1"/>
</dbReference>
<evidence type="ECO:0000256" key="11">
    <source>
        <dbReference type="SAM" id="Phobius"/>
    </source>
</evidence>
<gene>
    <name evidence="14" type="ORF">GCM10023144_29990</name>
</gene>
<evidence type="ECO:0000256" key="1">
    <source>
        <dbReference type="ARBA" id="ARBA00000085"/>
    </source>
</evidence>
<dbReference type="GO" id="GO:0005524">
    <property type="term" value="F:ATP binding"/>
    <property type="evidence" value="ECO:0007669"/>
    <property type="project" value="UniProtKB-KW"/>
</dbReference>
<keyword evidence="14" id="KW-0547">Nucleotide-binding</keyword>
<dbReference type="Gene3D" id="1.10.287.130">
    <property type="match status" value="1"/>
</dbReference>
<accession>A0ABP8H907</accession>
<keyword evidence="14" id="KW-0067">ATP-binding</keyword>
<dbReference type="InterPro" id="IPR036097">
    <property type="entry name" value="HisK_dim/P_sf"/>
</dbReference>
<dbReference type="CDD" id="cd00075">
    <property type="entry name" value="HATPase"/>
    <property type="match status" value="1"/>
</dbReference>
<dbReference type="CDD" id="cd06225">
    <property type="entry name" value="HAMP"/>
    <property type="match status" value="1"/>
</dbReference>
<evidence type="ECO:0000256" key="6">
    <source>
        <dbReference type="ARBA" id="ARBA00022692"/>
    </source>
</evidence>
<keyword evidence="4" id="KW-0597">Phosphoprotein</keyword>
<evidence type="ECO:0000313" key="15">
    <source>
        <dbReference type="Proteomes" id="UP001501671"/>
    </source>
</evidence>
<sequence>MARGLDRIWVRFGLSIAATVVVAMVLLTAGMALFWAAEYQNFYNALPSSVRSELDDLKDRDLEDSPRAMQIYSQYWRSDLLFGEQVSLVIGLVVGLPFGLAVGFWVSRIVTQPLASMAEVARRVAIGDFAARAHPGRARGEMADMLRDFNHMIDSLEGLERERRVTAASISHELRTPLAVQIARLHAICDGVIPASDSELRALLDQAEHLGRLVSDLHTLSMTDAGQLSLYSERLELDALVGDALAGYARRIAEHGAELEWRPPREPGTAIVEADPDRLRQILSNLLENALRHGAAGRWIGVAVEAEGGYVKLSVSDAGPGLPAWMRERPFERFPRGPGRQGGGSGLGLSIVRALALQLGGAVRAGTSERGGACFTVTLPAAPAGD</sequence>
<keyword evidence="9" id="KW-0902">Two-component regulatory system</keyword>
<evidence type="ECO:0000256" key="4">
    <source>
        <dbReference type="ARBA" id="ARBA00022553"/>
    </source>
</evidence>
<evidence type="ECO:0000313" key="14">
    <source>
        <dbReference type="EMBL" id="GAA4336053.1"/>
    </source>
</evidence>
<dbReference type="InterPro" id="IPR005467">
    <property type="entry name" value="His_kinase_dom"/>
</dbReference>
<keyword evidence="6 11" id="KW-0812">Transmembrane</keyword>
<dbReference type="SUPFAM" id="SSF47384">
    <property type="entry name" value="Homodimeric domain of signal transducing histidine kinase"/>
    <property type="match status" value="1"/>
</dbReference>
<dbReference type="InterPro" id="IPR050428">
    <property type="entry name" value="TCS_sensor_his_kinase"/>
</dbReference>
<dbReference type="InterPro" id="IPR003661">
    <property type="entry name" value="HisK_dim/P_dom"/>
</dbReference>
<dbReference type="PROSITE" id="PS50885">
    <property type="entry name" value="HAMP"/>
    <property type="match status" value="1"/>
</dbReference>
<protein>
    <recommendedName>
        <fullName evidence="3">histidine kinase</fullName>
        <ecNumber evidence="3">2.7.13.3</ecNumber>
    </recommendedName>
</protein>
<evidence type="ECO:0000256" key="3">
    <source>
        <dbReference type="ARBA" id="ARBA00012438"/>
    </source>
</evidence>
<evidence type="ECO:0000256" key="10">
    <source>
        <dbReference type="ARBA" id="ARBA00023136"/>
    </source>
</evidence>
<evidence type="ECO:0000256" key="8">
    <source>
        <dbReference type="ARBA" id="ARBA00022989"/>
    </source>
</evidence>
<evidence type="ECO:0000256" key="2">
    <source>
        <dbReference type="ARBA" id="ARBA00004370"/>
    </source>
</evidence>
<dbReference type="PROSITE" id="PS50109">
    <property type="entry name" value="HIS_KIN"/>
    <property type="match status" value="1"/>
</dbReference>
<dbReference type="SMART" id="SM00387">
    <property type="entry name" value="HATPase_c"/>
    <property type="match status" value="1"/>
</dbReference>
<dbReference type="SUPFAM" id="SSF158472">
    <property type="entry name" value="HAMP domain-like"/>
    <property type="match status" value="1"/>
</dbReference>
<dbReference type="Gene3D" id="3.30.565.10">
    <property type="entry name" value="Histidine kinase-like ATPase, C-terminal domain"/>
    <property type="match status" value="1"/>
</dbReference>
<reference evidence="15" key="1">
    <citation type="journal article" date="2019" name="Int. J. Syst. Evol. Microbiol.">
        <title>The Global Catalogue of Microorganisms (GCM) 10K type strain sequencing project: providing services to taxonomists for standard genome sequencing and annotation.</title>
        <authorList>
            <consortium name="The Broad Institute Genomics Platform"/>
            <consortium name="The Broad Institute Genome Sequencing Center for Infectious Disease"/>
            <person name="Wu L."/>
            <person name="Ma J."/>
        </authorList>
    </citation>
    <scope>NUCLEOTIDE SEQUENCE [LARGE SCALE GENOMIC DNA]</scope>
    <source>
        <strain evidence="15">JCM 17666</strain>
    </source>
</reference>
<dbReference type="SMART" id="SM00388">
    <property type="entry name" value="HisKA"/>
    <property type="match status" value="1"/>
</dbReference>
<dbReference type="RefSeq" id="WP_345250670.1">
    <property type="nucleotide sequence ID" value="NZ_BAABFO010000014.1"/>
</dbReference>
<keyword evidence="15" id="KW-1185">Reference proteome</keyword>
<evidence type="ECO:0000256" key="5">
    <source>
        <dbReference type="ARBA" id="ARBA00022679"/>
    </source>
</evidence>
<feature type="transmembrane region" description="Helical" evidence="11">
    <location>
        <begin position="12"/>
        <end position="37"/>
    </location>
</feature>
<dbReference type="SMART" id="SM00304">
    <property type="entry name" value="HAMP"/>
    <property type="match status" value="1"/>
</dbReference>
<evidence type="ECO:0000256" key="7">
    <source>
        <dbReference type="ARBA" id="ARBA00022777"/>
    </source>
</evidence>
<comment type="caution">
    <text evidence="14">The sequence shown here is derived from an EMBL/GenBank/DDBJ whole genome shotgun (WGS) entry which is preliminary data.</text>
</comment>
<keyword evidence="7" id="KW-0418">Kinase</keyword>
<evidence type="ECO:0000259" key="12">
    <source>
        <dbReference type="PROSITE" id="PS50109"/>
    </source>
</evidence>
<dbReference type="InterPro" id="IPR004358">
    <property type="entry name" value="Sig_transdc_His_kin-like_C"/>
</dbReference>
<dbReference type="InterPro" id="IPR003660">
    <property type="entry name" value="HAMP_dom"/>
</dbReference>
<comment type="catalytic activity">
    <reaction evidence="1">
        <text>ATP + protein L-histidine = ADP + protein N-phospho-L-histidine.</text>
        <dbReference type="EC" id="2.7.13.3"/>
    </reaction>
</comment>
<keyword evidence="5" id="KW-0808">Transferase</keyword>
<dbReference type="EC" id="2.7.13.3" evidence="3"/>
<dbReference type="PANTHER" id="PTHR45436:SF5">
    <property type="entry name" value="SENSOR HISTIDINE KINASE TRCS"/>
    <property type="match status" value="1"/>
</dbReference>
<evidence type="ECO:0000259" key="13">
    <source>
        <dbReference type="PROSITE" id="PS50885"/>
    </source>
</evidence>
<dbReference type="InterPro" id="IPR036890">
    <property type="entry name" value="HATPase_C_sf"/>
</dbReference>
<feature type="transmembrane region" description="Helical" evidence="11">
    <location>
        <begin position="86"/>
        <end position="107"/>
    </location>
</feature>
<dbReference type="PRINTS" id="PR00344">
    <property type="entry name" value="BCTRLSENSOR"/>
</dbReference>
<comment type="subcellular location">
    <subcellularLocation>
        <location evidence="2">Membrane</location>
    </subcellularLocation>
</comment>
<organism evidence="14 15">
    <name type="scientific">Pigmentiphaga soli</name>
    <dbReference type="NCBI Taxonomy" id="1007095"/>
    <lineage>
        <taxon>Bacteria</taxon>
        <taxon>Pseudomonadati</taxon>
        <taxon>Pseudomonadota</taxon>
        <taxon>Betaproteobacteria</taxon>
        <taxon>Burkholderiales</taxon>
        <taxon>Alcaligenaceae</taxon>
        <taxon>Pigmentiphaga</taxon>
    </lineage>
</organism>
<dbReference type="Pfam" id="PF00672">
    <property type="entry name" value="HAMP"/>
    <property type="match status" value="1"/>
</dbReference>
<keyword evidence="10 11" id="KW-0472">Membrane</keyword>
<dbReference type="SUPFAM" id="SSF55874">
    <property type="entry name" value="ATPase domain of HSP90 chaperone/DNA topoisomerase II/histidine kinase"/>
    <property type="match status" value="1"/>
</dbReference>